<reference evidence="12 13" key="1">
    <citation type="submission" date="2020-03" db="EMBL/GenBank/DDBJ databases">
        <title>Genome sequence of Toxoplasma gondii RH-88 strain.</title>
        <authorList>
            <person name="Lorenzi H.A."/>
            <person name="Venepally P."/>
            <person name="Rozenberg A."/>
            <person name="Sibley D."/>
        </authorList>
    </citation>
    <scope>NUCLEOTIDE SEQUENCE [LARGE SCALE GENOMIC DNA]</scope>
    <source>
        <strain evidence="12 13">RH-88</strain>
    </source>
</reference>
<dbReference type="PANTHER" id="PTHR42737">
    <property type="entry name" value="GLUTATHIONE REDUCTASE"/>
    <property type="match status" value="1"/>
</dbReference>
<evidence type="ECO:0000256" key="1">
    <source>
        <dbReference type="ARBA" id="ARBA00001974"/>
    </source>
</evidence>
<feature type="compositionally biased region" description="Basic and acidic residues" evidence="9">
    <location>
        <begin position="724"/>
        <end position="741"/>
    </location>
</feature>
<dbReference type="GO" id="GO:0050660">
    <property type="term" value="F:flavin adenine dinucleotide binding"/>
    <property type="evidence" value="ECO:0007669"/>
    <property type="project" value="InterPro"/>
</dbReference>
<dbReference type="GO" id="GO:0005829">
    <property type="term" value="C:cytosol"/>
    <property type="evidence" value="ECO:0007669"/>
    <property type="project" value="TreeGrafter"/>
</dbReference>
<evidence type="ECO:0000256" key="7">
    <source>
        <dbReference type="ARBA" id="ARBA00023284"/>
    </source>
</evidence>
<proteinExistence type="inferred from homology"/>
<dbReference type="Gene3D" id="3.30.390.30">
    <property type="match status" value="1"/>
</dbReference>
<sequence>MPAPAAADHTAQSHVDAAMPRRRMAAPKSNHLILNTCSWQASPQNGLRRISQFDQLFSLLRIYCTRQERLRQAHRYRIFAGSGRQLLVAMSVAVCHHEMDMRVRVSHTLVSPSPGFRRRHATSIALNGGASHESLAYRRADESAANSLGEHFHAARSSCQYQQNATAFPSGATSIARTSERESAGEQEEAPAHFDLVVIGGGSGGVACARRAASYGASVAIVEKANIGGTCVNLGCMPKKVMWLASHLGASFDAMPYYGFAVPNDEENTRNSASKAESKKFSAGGRLAFSWERLRESRDAYVSRLRDTFARLLKEANVTVYRGVGRLDASFDRTGKSGNSSAQRCRPRHAVLIQTVEGKVQRVTANHVLIATGTRRQVLDIPGAEFAISSDGFFQIQHLPRRVALIGAGYVSAELGGILRHLGVDVSIFMRSQRQLKRFDKEAVESLEATQRASGIQLYKGVNAVEISISKADGTKLSASYTFHDQTETSYHLEDSLLTVHLDNGDAHHGFDHVIMAVNPAPAIEDLGLEEAGVDIDVNNGGFIKVDAFQNTSIPGIYAVGDVVGKAMLAPVAVAAGRLLADRLFGGRSEARLDLSVVPTVVFSHPALGAVGMTEEDAKSLYGEENINVYTSTFIDSFYAAWSMPPSAKPKSFVKMVCLKTANDKVLGLHLVGRNVDEMLQGFAVAIKLGATKADFNSTLAIHPTAAEEVVTLPHPKPVTRRATTMEEKNLDKESPLQRPV</sequence>
<dbReference type="SUPFAM" id="SSF55424">
    <property type="entry name" value="FAD/NAD-linked reductases, dimerisation (C-terminal) domain"/>
    <property type="match status" value="1"/>
</dbReference>
<dbReference type="InterPro" id="IPR036188">
    <property type="entry name" value="FAD/NAD-bd_sf"/>
</dbReference>
<dbReference type="EMBL" id="JAAUHK010000197">
    <property type="protein sequence ID" value="KAF4638239.1"/>
    <property type="molecule type" value="Genomic_DNA"/>
</dbReference>
<accession>A0A7J6JU00</accession>
<dbReference type="PROSITE" id="PS00076">
    <property type="entry name" value="PYRIDINE_REDOX_1"/>
    <property type="match status" value="1"/>
</dbReference>
<evidence type="ECO:0000313" key="13">
    <source>
        <dbReference type="Proteomes" id="UP000557509"/>
    </source>
</evidence>
<dbReference type="InterPro" id="IPR046952">
    <property type="entry name" value="GSHR/TRXR-like"/>
</dbReference>
<organism evidence="12 13">
    <name type="scientific">Toxoplasma gondii</name>
    <dbReference type="NCBI Taxonomy" id="5811"/>
    <lineage>
        <taxon>Eukaryota</taxon>
        <taxon>Sar</taxon>
        <taxon>Alveolata</taxon>
        <taxon>Apicomplexa</taxon>
        <taxon>Conoidasida</taxon>
        <taxon>Coccidia</taxon>
        <taxon>Eucoccidiorida</taxon>
        <taxon>Eimeriorina</taxon>
        <taxon>Sarcocystidae</taxon>
        <taxon>Toxoplasma</taxon>
    </lineage>
</organism>
<dbReference type="PRINTS" id="PR00368">
    <property type="entry name" value="FADPNR"/>
</dbReference>
<evidence type="ECO:0000256" key="2">
    <source>
        <dbReference type="ARBA" id="ARBA00007532"/>
    </source>
</evidence>
<name>A0A7J6JU00_TOXGO</name>
<dbReference type="InterPro" id="IPR012999">
    <property type="entry name" value="Pyr_OxRdtase_I_AS"/>
</dbReference>
<dbReference type="Proteomes" id="UP000557509">
    <property type="component" value="Unassembled WGS sequence"/>
</dbReference>
<evidence type="ECO:0000256" key="8">
    <source>
        <dbReference type="RuleBase" id="RU003691"/>
    </source>
</evidence>
<dbReference type="GO" id="GO:0045454">
    <property type="term" value="P:cell redox homeostasis"/>
    <property type="evidence" value="ECO:0007669"/>
    <property type="project" value="InterPro"/>
</dbReference>
<evidence type="ECO:0000256" key="5">
    <source>
        <dbReference type="ARBA" id="ARBA00023002"/>
    </source>
</evidence>
<evidence type="ECO:0000256" key="6">
    <source>
        <dbReference type="ARBA" id="ARBA00023157"/>
    </source>
</evidence>
<dbReference type="InterPro" id="IPR016156">
    <property type="entry name" value="FAD/NAD-linked_Rdtase_dimer_sf"/>
</dbReference>
<dbReference type="SUPFAM" id="SSF51905">
    <property type="entry name" value="FAD/NAD(P)-binding domain"/>
    <property type="match status" value="1"/>
</dbReference>
<dbReference type="Gene3D" id="3.50.50.60">
    <property type="entry name" value="FAD/NAD(P)-binding domain"/>
    <property type="match status" value="2"/>
</dbReference>
<keyword evidence="7 8" id="KW-0676">Redox-active center</keyword>
<evidence type="ECO:0000256" key="4">
    <source>
        <dbReference type="ARBA" id="ARBA00022827"/>
    </source>
</evidence>
<dbReference type="GO" id="GO:0034599">
    <property type="term" value="P:cellular response to oxidative stress"/>
    <property type="evidence" value="ECO:0007669"/>
    <property type="project" value="TreeGrafter"/>
</dbReference>
<gene>
    <name evidence="12" type="ORF">TGRH88_058470</name>
</gene>
<dbReference type="GO" id="GO:0005739">
    <property type="term" value="C:mitochondrion"/>
    <property type="evidence" value="ECO:0007669"/>
    <property type="project" value="TreeGrafter"/>
</dbReference>
<keyword evidence="3 8" id="KW-0285">Flavoprotein</keyword>
<keyword evidence="4 8" id="KW-0274">FAD</keyword>
<keyword evidence="13" id="KW-1185">Reference proteome</keyword>
<evidence type="ECO:0000259" key="10">
    <source>
        <dbReference type="Pfam" id="PF02852"/>
    </source>
</evidence>
<feature type="domain" description="Pyridine nucleotide-disulphide oxidoreductase dimerisation" evidence="10">
    <location>
        <begin position="598"/>
        <end position="712"/>
    </location>
</feature>
<dbReference type="InterPro" id="IPR023753">
    <property type="entry name" value="FAD/NAD-binding_dom"/>
</dbReference>
<dbReference type="PRINTS" id="PR00411">
    <property type="entry name" value="PNDRDTASEI"/>
</dbReference>
<dbReference type="GO" id="GO:0004362">
    <property type="term" value="F:glutathione-disulfide reductase (NADPH) activity"/>
    <property type="evidence" value="ECO:0007669"/>
    <property type="project" value="TreeGrafter"/>
</dbReference>
<comment type="cofactor">
    <cofactor evidence="1">
        <name>FAD</name>
        <dbReference type="ChEBI" id="CHEBI:57692"/>
    </cofactor>
</comment>
<dbReference type="PANTHER" id="PTHR42737:SF2">
    <property type="entry name" value="GLUTATHIONE REDUCTASE"/>
    <property type="match status" value="1"/>
</dbReference>
<dbReference type="VEuPathDB" id="ToxoDB:TGME49_219130"/>
<evidence type="ECO:0000259" key="11">
    <source>
        <dbReference type="Pfam" id="PF07992"/>
    </source>
</evidence>
<keyword evidence="6" id="KW-1015">Disulfide bond</keyword>
<comment type="caution">
    <text evidence="12">The sequence shown here is derived from an EMBL/GenBank/DDBJ whole genome shotgun (WGS) entry which is preliminary data.</text>
</comment>
<evidence type="ECO:0000313" key="12">
    <source>
        <dbReference type="EMBL" id="KAF4638239.1"/>
    </source>
</evidence>
<feature type="region of interest" description="Disordered" evidence="9">
    <location>
        <begin position="718"/>
        <end position="741"/>
    </location>
</feature>
<dbReference type="Pfam" id="PF07992">
    <property type="entry name" value="Pyr_redox_2"/>
    <property type="match status" value="1"/>
</dbReference>
<dbReference type="Pfam" id="PF02852">
    <property type="entry name" value="Pyr_redox_dim"/>
    <property type="match status" value="1"/>
</dbReference>
<keyword evidence="5 8" id="KW-0560">Oxidoreductase</keyword>
<comment type="similarity">
    <text evidence="2 8">Belongs to the class-I pyridine nucleotide-disulfide oxidoreductase family.</text>
</comment>
<evidence type="ECO:0000256" key="3">
    <source>
        <dbReference type="ARBA" id="ARBA00022630"/>
    </source>
</evidence>
<evidence type="ECO:0000256" key="9">
    <source>
        <dbReference type="SAM" id="MobiDB-lite"/>
    </source>
</evidence>
<feature type="domain" description="FAD/NAD(P)-binding" evidence="11">
    <location>
        <begin position="194"/>
        <end position="577"/>
    </location>
</feature>
<protein>
    <submittedName>
        <fullName evidence="12">NADPH-glutathione reductase</fullName>
    </submittedName>
</protein>
<dbReference type="GO" id="GO:0006749">
    <property type="term" value="P:glutathione metabolic process"/>
    <property type="evidence" value="ECO:0007669"/>
    <property type="project" value="TreeGrafter"/>
</dbReference>
<dbReference type="AlphaFoldDB" id="A0A7J6JU00"/>
<dbReference type="InterPro" id="IPR004099">
    <property type="entry name" value="Pyr_nucl-diS_OxRdtase_dimer"/>
</dbReference>